<accession>A0ACC1YKY3</accession>
<evidence type="ECO:0000313" key="2">
    <source>
        <dbReference type="Proteomes" id="UP001164539"/>
    </source>
</evidence>
<evidence type="ECO:0000313" key="1">
    <source>
        <dbReference type="EMBL" id="KAJ4723689.1"/>
    </source>
</evidence>
<comment type="caution">
    <text evidence="1">The sequence shown here is derived from an EMBL/GenBank/DDBJ whole genome shotgun (WGS) entry which is preliminary data.</text>
</comment>
<sequence>MMDDFMVCVDRIIARACFERPSETVQTQSGAANVVVVVAEQERNDQGDGSVNDCQNGGGGEGCSKSAVLSKKVGEIMVVECRICQEEDEVHNMEAPCACNGTLKFAHRKCIQRWCNKKGDITCEICSQMFSPNYSLPPARSNPDVMAIDIRQAWGPHIDIRDSHFLALAAAERQFLQSEYEDYAVASTSSIACLRSIALILLMVWLMRQVLMATRDSGMVQESSTFFNFQVSLLQFAGFFLPCYVMARSWYIMQSRRRRQGLFGQH</sequence>
<reference evidence="1 2" key="1">
    <citation type="journal article" date="2023" name="Science">
        <title>Complex scaffold remodeling in plant triterpene biosynthesis.</title>
        <authorList>
            <person name="De La Pena R."/>
            <person name="Hodgson H."/>
            <person name="Liu J.C."/>
            <person name="Stephenson M.J."/>
            <person name="Martin A.C."/>
            <person name="Owen C."/>
            <person name="Harkess A."/>
            <person name="Leebens-Mack J."/>
            <person name="Jimenez L.E."/>
            <person name="Osbourn A."/>
            <person name="Sattely E.S."/>
        </authorList>
    </citation>
    <scope>NUCLEOTIDE SEQUENCE [LARGE SCALE GENOMIC DNA]</scope>
    <source>
        <strain evidence="2">cv. JPN11</strain>
        <tissue evidence="1">Leaf</tissue>
    </source>
</reference>
<proteinExistence type="predicted"/>
<name>A0ACC1YKY3_MELAZ</name>
<keyword evidence="2" id="KW-1185">Reference proteome</keyword>
<dbReference type="EMBL" id="CM051396">
    <property type="protein sequence ID" value="KAJ4723689.1"/>
    <property type="molecule type" value="Genomic_DNA"/>
</dbReference>
<organism evidence="1 2">
    <name type="scientific">Melia azedarach</name>
    <name type="common">Chinaberry tree</name>
    <dbReference type="NCBI Taxonomy" id="155640"/>
    <lineage>
        <taxon>Eukaryota</taxon>
        <taxon>Viridiplantae</taxon>
        <taxon>Streptophyta</taxon>
        <taxon>Embryophyta</taxon>
        <taxon>Tracheophyta</taxon>
        <taxon>Spermatophyta</taxon>
        <taxon>Magnoliopsida</taxon>
        <taxon>eudicotyledons</taxon>
        <taxon>Gunneridae</taxon>
        <taxon>Pentapetalae</taxon>
        <taxon>rosids</taxon>
        <taxon>malvids</taxon>
        <taxon>Sapindales</taxon>
        <taxon>Meliaceae</taxon>
        <taxon>Melia</taxon>
    </lineage>
</organism>
<protein>
    <submittedName>
        <fullName evidence="1">RING/FYVE/PHD zinc finger superfamily protein</fullName>
    </submittedName>
</protein>
<dbReference type="Proteomes" id="UP001164539">
    <property type="component" value="Chromosome 3"/>
</dbReference>
<gene>
    <name evidence="1" type="ORF">OWV82_007026</name>
</gene>